<feature type="transmembrane region" description="Helical" evidence="5">
    <location>
        <begin position="276"/>
        <end position="300"/>
    </location>
</feature>
<dbReference type="InterPro" id="IPR004837">
    <property type="entry name" value="NaCa_Exmemb"/>
</dbReference>
<proteinExistence type="predicted"/>
<dbReference type="Gene3D" id="1.20.1420.30">
    <property type="entry name" value="NCX, central ion-binding region"/>
    <property type="match status" value="1"/>
</dbReference>
<feature type="domain" description="Sodium/calcium exchanger membrane region" evidence="6">
    <location>
        <begin position="209"/>
        <end position="352"/>
    </location>
</feature>
<dbReference type="AlphaFoldDB" id="A0A934IUD2"/>
<comment type="caution">
    <text evidence="7">The sequence shown here is derived from an EMBL/GenBank/DDBJ whole genome shotgun (WGS) entry which is preliminary data.</text>
</comment>
<sequence length="355" mass="37269">MVPVAALFVGIALPLGHDQLDHLPVPFELVASLVIIGFVFWTVFVVLHHAEAIAHRVGEPFGTLVLTTAVTAIEASVIVSVMLHGTPNPTIARESVFSTVMIVCAGVIGLALLLGGWRHHHREHKRQGTSALLAVIMALSVLVLVLPNYTLRTGPGEFSPLQLMFISGLCLLLYIGFVIGQTQRYREDFLDAEAGSIGRHEASGSPVRSFVLLGIGLVGIVLMAEYVAATLETALEAAHVEQVGAIVGAFVATLVLLPETVAAIRAAMHNQLQRSLNIALGSACATIGMAVPIVALISLFTGHPLILGLGPGDTVLLLLALGVSIVSFGSGRTTVLTGVVHLVIFVAYVLLIAVP</sequence>
<dbReference type="InterPro" id="IPR044880">
    <property type="entry name" value="NCX_ion-bd_dom_sf"/>
</dbReference>
<name>A0A934IUD2_9HYPH</name>
<comment type="subcellular location">
    <subcellularLocation>
        <location evidence="1">Membrane</location>
        <topology evidence="1">Multi-pass membrane protein</topology>
    </subcellularLocation>
</comment>
<evidence type="ECO:0000313" key="8">
    <source>
        <dbReference type="Proteomes" id="UP000602124"/>
    </source>
</evidence>
<evidence type="ECO:0000256" key="2">
    <source>
        <dbReference type="ARBA" id="ARBA00022692"/>
    </source>
</evidence>
<dbReference type="PANTHER" id="PTHR37958:SF1">
    <property type="entry name" value="SODIUM-POTASSIUM_PROTON ANTIPORTER CHAA"/>
    <property type="match status" value="1"/>
</dbReference>
<evidence type="ECO:0000256" key="3">
    <source>
        <dbReference type="ARBA" id="ARBA00022989"/>
    </source>
</evidence>
<accession>A0A934IUD2</accession>
<dbReference type="Proteomes" id="UP000602124">
    <property type="component" value="Unassembled WGS sequence"/>
</dbReference>
<dbReference type="GO" id="GO:0015385">
    <property type="term" value="F:sodium:proton antiporter activity"/>
    <property type="evidence" value="ECO:0007669"/>
    <property type="project" value="TreeGrafter"/>
</dbReference>
<dbReference type="PANTHER" id="PTHR37958">
    <property type="entry name" value="SODIUM-POTASSIUM/PROTON ANTIPORTER CHAA"/>
    <property type="match status" value="1"/>
</dbReference>
<gene>
    <name evidence="7" type="ORF">JEQ47_00085</name>
</gene>
<feature type="transmembrane region" description="Helical" evidence="5">
    <location>
        <begin position="243"/>
        <end position="264"/>
    </location>
</feature>
<keyword evidence="2 5" id="KW-0812">Transmembrane</keyword>
<evidence type="ECO:0000256" key="5">
    <source>
        <dbReference type="SAM" id="Phobius"/>
    </source>
</evidence>
<evidence type="ECO:0000256" key="1">
    <source>
        <dbReference type="ARBA" id="ARBA00004141"/>
    </source>
</evidence>
<evidence type="ECO:0000259" key="6">
    <source>
        <dbReference type="Pfam" id="PF01699"/>
    </source>
</evidence>
<feature type="transmembrane region" description="Helical" evidence="5">
    <location>
        <begin position="161"/>
        <end position="180"/>
    </location>
</feature>
<evidence type="ECO:0000256" key="4">
    <source>
        <dbReference type="ARBA" id="ARBA00023136"/>
    </source>
</evidence>
<feature type="transmembrane region" description="Helical" evidence="5">
    <location>
        <begin position="306"/>
        <end position="328"/>
    </location>
</feature>
<dbReference type="GO" id="GO:0005886">
    <property type="term" value="C:plasma membrane"/>
    <property type="evidence" value="ECO:0007669"/>
    <property type="project" value="TreeGrafter"/>
</dbReference>
<dbReference type="EMBL" id="JAEKMH010000001">
    <property type="protein sequence ID" value="MBJ3783100.1"/>
    <property type="molecule type" value="Genomic_DNA"/>
</dbReference>
<keyword evidence="3 5" id="KW-1133">Transmembrane helix</keyword>
<keyword evidence="4 5" id="KW-0472">Membrane</keyword>
<protein>
    <submittedName>
        <fullName evidence="7">Ionic transporter</fullName>
    </submittedName>
</protein>
<dbReference type="Pfam" id="PF01699">
    <property type="entry name" value="Na_Ca_ex"/>
    <property type="match status" value="2"/>
</dbReference>
<reference evidence="7" key="1">
    <citation type="submission" date="2020-12" db="EMBL/GenBank/DDBJ databases">
        <title>Devosia sp. MSA67 isolated from Mo River.</title>
        <authorList>
            <person name="Ma F."/>
            <person name="Zi Z."/>
        </authorList>
    </citation>
    <scope>NUCLEOTIDE SEQUENCE</scope>
    <source>
        <strain evidence="7">MSA67</strain>
    </source>
</reference>
<dbReference type="InterPro" id="IPR052946">
    <property type="entry name" value="Alkaline_pH_Ca-Antiporter"/>
</dbReference>
<feature type="transmembrane region" description="Helical" evidence="5">
    <location>
        <begin position="30"/>
        <end position="49"/>
    </location>
</feature>
<dbReference type="GO" id="GO:0015386">
    <property type="term" value="F:potassium:proton antiporter activity"/>
    <property type="evidence" value="ECO:0007669"/>
    <property type="project" value="TreeGrafter"/>
</dbReference>
<feature type="transmembrane region" description="Helical" evidence="5">
    <location>
        <begin position="95"/>
        <end position="117"/>
    </location>
</feature>
<feature type="transmembrane region" description="Helical" evidence="5">
    <location>
        <begin position="61"/>
        <end position="83"/>
    </location>
</feature>
<keyword evidence="8" id="KW-1185">Reference proteome</keyword>
<feature type="transmembrane region" description="Helical" evidence="5">
    <location>
        <begin position="129"/>
        <end position="149"/>
    </location>
</feature>
<feature type="domain" description="Sodium/calcium exchanger membrane region" evidence="6">
    <location>
        <begin position="30"/>
        <end position="182"/>
    </location>
</feature>
<feature type="transmembrane region" description="Helical" evidence="5">
    <location>
        <begin position="210"/>
        <end position="231"/>
    </location>
</feature>
<feature type="transmembrane region" description="Helical" evidence="5">
    <location>
        <begin position="335"/>
        <end position="354"/>
    </location>
</feature>
<organism evidence="7 8">
    <name type="scientific">Devosia sediminis</name>
    <dbReference type="NCBI Taxonomy" id="2798801"/>
    <lineage>
        <taxon>Bacteria</taxon>
        <taxon>Pseudomonadati</taxon>
        <taxon>Pseudomonadota</taxon>
        <taxon>Alphaproteobacteria</taxon>
        <taxon>Hyphomicrobiales</taxon>
        <taxon>Devosiaceae</taxon>
        <taxon>Devosia</taxon>
    </lineage>
</organism>
<evidence type="ECO:0000313" key="7">
    <source>
        <dbReference type="EMBL" id="MBJ3783100.1"/>
    </source>
</evidence>